<evidence type="ECO:0000259" key="1">
    <source>
        <dbReference type="Pfam" id="PF10047"/>
    </source>
</evidence>
<keyword evidence="3" id="KW-1185">Reference proteome</keyword>
<dbReference type="Pfam" id="PF10047">
    <property type="entry name" value="DUF2281"/>
    <property type="match status" value="1"/>
</dbReference>
<dbReference type="EMBL" id="JBBLXS010000713">
    <property type="protein sequence ID" value="MEK0188688.1"/>
    <property type="molecule type" value="Genomic_DNA"/>
</dbReference>
<protein>
    <submittedName>
        <fullName evidence="2">DUF2281 domain-containing protein</fullName>
    </submittedName>
</protein>
<evidence type="ECO:0000313" key="3">
    <source>
        <dbReference type="Proteomes" id="UP001384579"/>
    </source>
</evidence>
<gene>
    <name evidence="2" type="ORF">WMG39_28150</name>
</gene>
<dbReference type="InterPro" id="IPR018739">
    <property type="entry name" value="DUF2281"/>
</dbReference>
<reference evidence="2 3" key="1">
    <citation type="journal article" date="2020" name="Harmful Algae">
        <title>Molecular and morphological characterization of a novel dihydroanatoxin-a producing Microcoleus species (cyanobacteria) from the Russian River, California, USA.</title>
        <authorList>
            <person name="Conklin K.Y."/>
            <person name="Stancheva R."/>
            <person name="Otten T.G."/>
            <person name="Fadness R."/>
            <person name="Boyer G.L."/>
            <person name="Read B."/>
            <person name="Zhang X."/>
            <person name="Sheath R.G."/>
        </authorList>
    </citation>
    <scope>NUCLEOTIDE SEQUENCE [LARGE SCALE GENOMIC DNA]</scope>
    <source>
        <strain evidence="2 3">PTRS2</strain>
    </source>
</reference>
<sequence length="86" mass="10071">MSKHDQRKNCTKIMTIDLEIFQTVVKMPESLKQEILHYAKYLLEKHAKTESSPEQLEQPHGYGSWAGQIVMSDDFDEPLEDLKEYT</sequence>
<feature type="domain" description="DUF2281" evidence="1">
    <location>
        <begin position="19"/>
        <end position="85"/>
    </location>
</feature>
<dbReference type="Proteomes" id="UP001384579">
    <property type="component" value="Unassembled WGS sequence"/>
</dbReference>
<organism evidence="2 3">
    <name type="scientific">Microcoleus anatoxicus PTRS2</name>
    <dbReference type="NCBI Taxonomy" id="2705321"/>
    <lineage>
        <taxon>Bacteria</taxon>
        <taxon>Bacillati</taxon>
        <taxon>Cyanobacteriota</taxon>
        <taxon>Cyanophyceae</taxon>
        <taxon>Oscillatoriophycideae</taxon>
        <taxon>Oscillatoriales</taxon>
        <taxon>Microcoleaceae</taxon>
        <taxon>Microcoleus</taxon>
        <taxon>Microcoleus anatoxicus</taxon>
    </lineage>
</organism>
<dbReference type="RefSeq" id="WP_340542195.1">
    <property type="nucleotide sequence ID" value="NZ_JBBLXS010000713.1"/>
</dbReference>
<name>A0ABU8YWK2_9CYAN</name>
<proteinExistence type="predicted"/>
<evidence type="ECO:0000313" key="2">
    <source>
        <dbReference type="EMBL" id="MEK0188688.1"/>
    </source>
</evidence>
<accession>A0ABU8YWK2</accession>
<comment type="caution">
    <text evidence="2">The sequence shown here is derived from an EMBL/GenBank/DDBJ whole genome shotgun (WGS) entry which is preliminary data.</text>
</comment>